<keyword evidence="6 8" id="KW-0406">Ion transport</keyword>
<evidence type="ECO:0000256" key="2">
    <source>
        <dbReference type="ARBA" id="ARBA00009904"/>
    </source>
</evidence>
<keyword evidence="3 8" id="KW-0813">Transport</keyword>
<evidence type="ECO:0000313" key="11">
    <source>
        <dbReference type="WBParaSite" id="jg2484"/>
    </source>
</evidence>
<dbReference type="GO" id="GO:0051117">
    <property type="term" value="F:ATPase binding"/>
    <property type="evidence" value="ECO:0007669"/>
    <property type="project" value="TreeGrafter"/>
</dbReference>
<keyword evidence="10" id="KW-1185">Reference proteome</keyword>
<evidence type="ECO:0000313" key="10">
    <source>
        <dbReference type="Proteomes" id="UP000887574"/>
    </source>
</evidence>
<comment type="function">
    <text evidence="8">Essential component of the vacuolar proton pump (V-ATPase), a multimeric enzyme that catalyzes the translocation of protons across the membranes. Required for assembly and activity of the V-ATPase.</text>
</comment>
<name>A0A915DXW1_9BILA</name>
<feature type="transmembrane region" description="Helical" evidence="8">
    <location>
        <begin position="126"/>
        <end position="146"/>
    </location>
</feature>
<keyword evidence="5 8" id="KW-1133">Transmembrane helix</keyword>
<evidence type="ECO:0000256" key="6">
    <source>
        <dbReference type="ARBA" id="ARBA00023065"/>
    </source>
</evidence>
<dbReference type="AlphaFoldDB" id="A0A915DXW1"/>
<dbReference type="PANTHER" id="PTHR11629">
    <property type="entry name" value="VACUOLAR PROTON ATPASES"/>
    <property type="match status" value="1"/>
</dbReference>
<dbReference type="InterPro" id="IPR002490">
    <property type="entry name" value="V-ATPase_116kDa_su"/>
</dbReference>
<keyword evidence="7 8" id="KW-0472">Membrane</keyword>
<evidence type="ECO:0000256" key="3">
    <source>
        <dbReference type="ARBA" id="ARBA00022448"/>
    </source>
</evidence>
<evidence type="ECO:0000256" key="7">
    <source>
        <dbReference type="ARBA" id="ARBA00023136"/>
    </source>
</evidence>
<feature type="region of interest" description="Disordered" evidence="9">
    <location>
        <begin position="183"/>
        <end position="202"/>
    </location>
</feature>
<dbReference type="GO" id="GO:0016471">
    <property type="term" value="C:vacuolar proton-transporting V-type ATPase complex"/>
    <property type="evidence" value="ECO:0007669"/>
    <property type="project" value="TreeGrafter"/>
</dbReference>
<protein>
    <recommendedName>
        <fullName evidence="8">V-type proton ATPase subunit a</fullName>
    </recommendedName>
</protein>
<dbReference type="GO" id="GO:0007035">
    <property type="term" value="P:vacuolar acidification"/>
    <property type="evidence" value="ECO:0007669"/>
    <property type="project" value="TreeGrafter"/>
</dbReference>
<evidence type="ECO:0000256" key="5">
    <source>
        <dbReference type="ARBA" id="ARBA00022989"/>
    </source>
</evidence>
<keyword evidence="8" id="KW-0375">Hydrogen ion transport</keyword>
<accession>A0A915DXW1</accession>
<dbReference type="WBParaSite" id="jg2484">
    <property type="protein sequence ID" value="jg2484"/>
    <property type="gene ID" value="jg2484"/>
</dbReference>
<comment type="caution">
    <text evidence="8">Lacks conserved residue(s) required for the propagation of feature annotation.</text>
</comment>
<evidence type="ECO:0000256" key="9">
    <source>
        <dbReference type="SAM" id="MobiDB-lite"/>
    </source>
</evidence>
<dbReference type="Proteomes" id="UP000887574">
    <property type="component" value="Unplaced"/>
</dbReference>
<reference evidence="11" key="1">
    <citation type="submission" date="2022-11" db="UniProtKB">
        <authorList>
            <consortium name="WormBaseParasite"/>
        </authorList>
    </citation>
    <scope>IDENTIFICATION</scope>
</reference>
<sequence>MSVLIGIAQMTFGVFLSVQNYRFFKSKIEIFTVFIPQLLFLTCIFIYLCLQIILKWVFFWVVPATIFGQVYPGSHCAPSLLIGLINMFMFKERPAGFIQANGTITEGGKTTYKEIDAYPGQSMIEAFLVITALLCVPVMLFGKPLYILMQQRKAKKAVSDNMSVRINMQTDETEVMRNGNGMNNKLDGEDGHEAGGGGHGGGGHHDESFGDIMVHQSIHTIEYVLGCVSHTASYLRLWALSLAHAQLSEVLCLCAFLYFWGDDLFRAGSNGRTLGVFARLRLHWVEFQSKFYQGLGYAFAPSPLGMCFKS</sequence>
<dbReference type="PANTHER" id="PTHR11629:SF73">
    <property type="entry name" value="V-TYPE PROTON ATPASE 116 KDA SUBUNIT A 2"/>
    <property type="match status" value="1"/>
</dbReference>
<comment type="subcellular location">
    <subcellularLocation>
        <location evidence="1">Membrane</location>
        <topology evidence="1">Multi-pass membrane protein</topology>
    </subcellularLocation>
</comment>
<keyword evidence="4 8" id="KW-0812">Transmembrane</keyword>
<dbReference type="GO" id="GO:0046961">
    <property type="term" value="F:proton-transporting ATPase activity, rotational mechanism"/>
    <property type="evidence" value="ECO:0007669"/>
    <property type="project" value="InterPro"/>
</dbReference>
<evidence type="ECO:0000256" key="1">
    <source>
        <dbReference type="ARBA" id="ARBA00004141"/>
    </source>
</evidence>
<evidence type="ECO:0000256" key="4">
    <source>
        <dbReference type="ARBA" id="ARBA00022692"/>
    </source>
</evidence>
<organism evidence="10 11">
    <name type="scientific">Ditylenchus dipsaci</name>
    <dbReference type="NCBI Taxonomy" id="166011"/>
    <lineage>
        <taxon>Eukaryota</taxon>
        <taxon>Metazoa</taxon>
        <taxon>Ecdysozoa</taxon>
        <taxon>Nematoda</taxon>
        <taxon>Chromadorea</taxon>
        <taxon>Rhabditida</taxon>
        <taxon>Tylenchina</taxon>
        <taxon>Tylenchomorpha</taxon>
        <taxon>Sphaerularioidea</taxon>
        <taxon>Anguinidae</taxon>
        <taxon>Anguininae</taxon>
        <taxon>Ditylenchus</taxon>
    </lineage>
</organism>
<evidence type="ECO:0000256" key="8">
    <source>
        <dbReference type="RuleBase" id="RU361189"/>
    </source>
</evidence>
<dbReference type="GO" id="GO:0005886">
    <property type="term" value="C:plasma membrane"/>
    <property type="evidence" value="ECO:0007669"/>
    <property type="project" value="TreeGrafter"/>
</dbReference>
<feature type="transmembrane region" description="Helical" evidence="8">
    <location>
        <begin position="30"/>
        <end position="50"/>
    </location>
</feature>
<dbReference type="GO" id="GO:0033179">
    <property type="term" value="C:proton-transporting V-type ATPase, V0 domain"/>
    <property type="evidence" value="ECO:0007669"/>
    <property type="project" value="InterPro"/>
</dbReference>
<proteinExistence type="inferred from homology"/>
<dbReference type="Pfam" id="PF01496">
    <property type="entry name" value="V_ATPase_I"/>
    <property type="match status" value="2"/>
</dbReference>
<comment type="similarity">
    <text evidence="2 8">Belongs to the V-ATPase 116 kDa subunit family.</text>
</comment>